<organism evidence="11 12">
    <name type="scientific">Methylogaea oryzae</name>
    <dbReference type="NCBI Taxonomy" id="1295382"/>
    <lineage>
        <taxon>Bacteria</taxon>
        <taxon>Pseudomonadati</taxon>
        <taxon>Pseudomonadota</taxon>
        <taxon>Gammaproteobacteria</taxon>
        <taxon>Methylococcales</taxon>
        <taxon>Methylococcaceae</taxon>
        <taxon>Methylogaea</taxon>
    </lineage>
</organism>
<dbReference type="GO" id="GO:0005886">
    <property type="term" value="C:plasma membrane"/>
    <property type="evidence" value="ECO:0007669"/>
    <property type="project" value="UniProtKB-SubCell"/>
</dbReference>
<protein>
    <recommendedName>
        <fullName evidence="9">Cell division protein FtsQ</fullName>
    </recommendedName>
</protein>
<proteinExistence type="inferred from homology"/>
<dbReference type="Proteomes" id="UP000824988">
    <property type="component" value="Chromosome"/>
</dbReference>
<keyword evidence="7 9" id="KW-0472">Membrane</keyword>
<comment type="function">
    <text evidence="9">Essential cell division protein. May link together the upstream cell division proteins, which are predominantly cytoplasmic, with the downstream cell division proteins, which are predominantly periplasmic. May control correct divisome assembly.</text>
</comment>
<evidence type="ECO:0000256" key="2">
    <source>
        <dbReference type="ARBA" id="ARBA00022475"/>
    </source>
</evidence>
<evidence type="ECO:0000259" key="10">
    <source>
        <dbReference type="PROSITE" id="PS51779"/>
    </source>
</evidence>
<comment type="similarity">
    <text evidence="9">Belongs to the FtsQ/DivIB family. FtsQ subfamily.</text>
</comment>
<dbReference type="InterPro" id="IPR034746">
    <property type="entry name" value="POTRA"/>
</dbReference>
<evidence type="ECO:0000256" key="8">
    <source>
        <dbReference type="ARBA" id="ARBA00023306"/>
    </source>
</evidence>
<dbReference type="HAMAP" id="MF_00911">
    <property type="entry name" value="FtsQ_subfam"/>
    <property type="match status" value="1"/>
</dbReference>
<evidence type="ECO:0000256" key="1">
    <source>
        <dbReference type="ARBA" id="ARBA00004370"/>
    </source>
</evidence>
<evidence type="ECO:0000256" key="9">
    <source>
        <dbReference type="HAMAP-Rule" id="MF_00911"/>
    </source>
</evidence>
<dbReference type="Pfam" id="PF08478">
    <property type="entry name" value="POTRA_1"/>
    <property type="match status" value="1"/>
</dbReference>
<comment type="subunit">
    <text evidence="9">Part of a complex composed of FtsB, FtsL and FtsQ.</text>
</comment>
<evidence type="ECO:0000256" key="6">
    <source>
        <dbReference type="ARBA" id="ARBA00022989"/>
    </source>
</evidence>
<feature type="domain" description="POTRA" evidence="10">
    <location>
        <begin position="17"/>
        <end position="86"/>
    </location>
</feature>
<dbReference type="Pfam" id="PF03799">
    <property type="entry name" value="FtsQ_DivIB_C"/>
    <property type="match status" value="1"/>
</dbReference>
<keyword evidence="12" id="KW-1185">Reference proteome</keyword>
<evidence type="ECO:0000313" key="12">
    <source>
        <dbReference type="Proteomes" id="UP000824988"/>
    </source>
</evidence>
<evidence type="ECO:0000256" key="3">
    <source>
        <dbReference type="ARBA" id="ARBA00022519"/>
    </source>
</evidence>
<dbReference type="PANTHER" id="PTHR35851">
    <property type="entry name" value="CELL DIVISION PROTEIN FTSQ"/>
    <property type="match status" value="1"/>
</dbReference>
<dbReference type="InterPro" id="IPR026579">
    <property type="entry name" value="FtsQ"/>
</dbReference>
<evidence type="ECO:0000313" key="11">
    <source>
        <dbReference type="EMBL" id="BBL72237.1"/>
    </source>
</evidence>
<dbReference type="InterPro" id="IPR013685">
    <property type="entry name" value="POTRA_FtsQ_type"/>
</dbReference>
<sequence length="242" mass="26384">MLAAVALVLGVAAVKLLPVRYVRIEGELRKVEPAALQAALEPLLEAGYLRVDINAVDAAVRNLPWVGDVTVTRLWPETLVVRISEMTPYARCEDGSLISEKGVRFRAAETEETARLPLIHGPEGHEKPMLAMLKTMNAKLAPLGRRIAVLHLSNRHAWTVKLEDGLVVAMGRQDALAAFDRFLTLATLLGAERLQAVQRVDLRYPNGCAVSMKPKAELKLGGLDAGANESWQGVDPMKKSKA</sequence>
<dbReference type="GO" id="GO:0043093">
    <property type="term" value="P:FtsZ-dependent cytokinesis"/>
    <property type="evidence" value="ECO:0007669"/>
    <property type="project" value="UniProtKB-UniRule"/>
</dbReference>
<keyword evidence="8 9" id="KW-0131">Cell cycle</keyword>
<dbReference type="PANTHER" id="PTHR35851:SF1">
    <property type="entry name" value="CELL DIVISION PROTEIN FTSQ"/>
    <property type="match status" value="1"/>
</dbReference>
<dbReference type="AlphaFoldDB" id="A0A8D4VTC7"/>
<evidence type="ECO:0000256" key="4">
    <source>
        <dbReference type="ARBA" id="ARBA00022618"/>
    </source>
</evidence>
<dbReference type="EMBL" id="AP019782">
    <property type="protein sequence ID" value="BBL72237.1"/>
    <property type="molecule type" value="Genomic_DNA"/>
</dbReference>
<dbReference type="KEGG" id="moz:MoryE10_28430"/>
<evidence type="ECO:0000256" key="5">
    <source>
        <dbReference type="ARBA" id="ARBA00022692"/>
    </source>
</evidence>
<keyword evidence="2 9" id="KW-1003">Cell membrane</keyword>
<accession>A0A8D4VTC7</accession>
<dbReference type="PROSITE" id="PS51779">
    <property type="entry name" value="POTRA"/>
    <property type="match status" value="1"/>
</dbReference>
<comment type="subcellular location">
    <subcellularLocation>
        <location evidence="9">Cell inner membrane</location>
        <topology evidence="9">Single-pass type II membrane protein</topology>
    </subcellularLocation>
    <subcellularLocation>
        <location evidence="1">Membrane</location>
    </subcellularLocation>
    <text evidence="9">Localizes to the division septum.</text>
</comment>
<dbReference type="InterPro" id="IPR005548">
    <property type="entry name" value="Cell_div_FtsQ/DivIB_C"/>
</dbReference>
<keyword evidence="6 9" id="KW-1133">Transmembrane helix</keyword>
<dbReference type="GO" id="GO:0090529">
    <property type="term" value="P:cell septum assembly"/>
    <property type="evidence" value="ECO:0007669"/>
    <property type="project" value="InterPro"/>
</dbReference>
<keyword evidence="5 9" id="KW-0812">Transmembrane</keyword>
<evidence type="ECO:0000256" key="7">
    <source>
        <dbReference type="ARBA" id="ARBA00023136"/>
    </source>
</evidence>
<name>A0A8D4VTC7_9GAMM</name>
<keyword evidence="4 9" id="KW-0132">Cell division</keyword>
<dbReference type="GO" id="GO:0032153">
    <property type="term" value="C:cell division site"/>
    <property type="evidence" value="ECO:0007669"/>
    <property type="project" value="UniProtKB-UniRule"/>
</dbReference>
<gene>
    <name evidence="9" type="primary">ftsQ</name>
    <name evidence="11" type="ORF">MoryE10_28430</name>
</gene>
<reference evidence="11" key="1">
    <citation type="submission" date="2019-06" db="EMBL/GenBank/DDBJ databases">
        <title>Complete genome sequence of Methylogaea oryzae strain JCM16910.</title>
        <authorList>
            <person name="Asakawa S."/>
        </authorList>
    </citation>
    <scope>NUCLEOTIDE SEQUENCE</scope>
    <source>
        <strain evidence="11">E10</strain>
    </source>
</reference>
<keyword evidence="3 9" id="KW-0997">Cell inner membrane</keyword>